<evidence type="ECO:0000313" key="2">
    <source>
        <dbReference type="EMBL" id="OCT88183.1"/>
    </source>
</evidence>
<accession>A0A974DAG4</accession>
<proteinExistence type="predicted"/>
<evidence type="ECO:0000256" key="1">
    <source>
        <dbReference type="SAM" id="MobiDB-lite"/>
    </source>
</evidence>
<dbReference type="AlphaFoldDB" id="A0A974DAG4"/>
<dbReference type="EMBL" id="CM004470">
    <property type="protein sequence ID" value="OCT88183.1"/>
    <property type="molecule type" value="Genomic_DNA"/>
</dbReference>
<dbReference type="Proteomes" id="UP000694892">
    <property type="component" value="Chromosome 3L"/>
</dbReference>
<protein>
    <submittedName>
        <fullName evidence="2">Uncharacterized protein</fullName>
    </submittedName>
</protein>
<name>A0A974DAG4_XENLA</name>
<evidence type="ECO:0000313" key="3">
    <source>
        <dbReference type="Proteomes" id="UP000694892"/>
    </source>
</evidence>
<sequence>MNNSRLFIWTRTWQPEKCKGRGRGLHKGPNPYFQDGSQGDYDRIGSSGTAPGTTKVSYFARLCDCVSLLVT</sequence>
<gene>
    <name evidence="2" type="ORF">XELAEV_18016809mg</name>
</gene>
<organism evidence="2 3">
    <name type="scientific">Xenopus laevis</name>
    <name type="common">African clawed frog</name>
    <dbReference type="NCBI Taxonomy" id="8355"/>
    <lineage>
        <taxon>Eukaryota</taxon>
        <taxon>Metazoa</taxon>
        <taxon>Chordata</taxon>
        <taxon>Craniata</taxon>
        <taxon>Vertebrata</taxon>
        <taxon>Euteleostomi</taxon>
        <taxon>Amphibia</taxon>
        <taxon>Batrachia</taxon>
        <taxon>Anura</taxon>
        <taxon>Pipoidea</taxon>
        <taxon>Pipidae</taxon>
        <taxon>Xenopodinae</taxon>
        <taxon>Xenopus</taxon>
        <taxon>Xenopus</taxon>
    </lineage>
</organism>
<reference evidence="3" key="1">
    <citation type="journal article" date="2016" name="Nature">
        <title>Genome evolution in the allotetraploid frog Xenopus laevis.</title>
        <authorList>
            <person name="Session A.M."/>
            <person name="Uno Y."/>
            <person name="Kwon T."/>
            <person name="Chapman J.A."/>
            <person name="Toyoda A."/>
            <person name="Takahashi S."/>
            <person name="Fukui A."/>
            <person name="Hikosaka A."/>
            <person name="Suzuki A."/>
            <person name="Kondo M."/>
            <person name="van Heeringen S.J."/>
            <person name="Quigley I."/>
            <person name="Heinz S."/>
            <person name="Ogino H."/>
            <person name="Ochi H."/>
            <person name="Hellsten U."/>
            <person name="Lyons J.B."/>
            <person name="Simakov O."/>
            <person name="Putnam N."/>
            <person name="Stites J."/>
            <person name="Kuroki Y."/>
            <person name="Tanaka T."/>
            <person name="Michiue T."/>
            <person name="Watanabe M."/>
            <person name="Bogdanovic O."/>
            <person name="Lister R."/>
            <person name="Georgiou G."/>
            <person name="Paranjpe S.S."/>
            <person name="van Kruijsbergen I."/>
            <person name="Shu S."/>
            <person name="Carlson J."/>
            <person name="Kinoshita T."/>
            <person name="Ohta Y."/>
            <person name="Mawaribuchi S."/>
            <person name="Jenkins J."/>
            <person name="Grimwood J."/>
            <person name="Schmutz J."/>
            <person name="Mitros T."/>
            <person name="Mozaffari S.V."/>
            <person name="Suzuki Y."/>
            <person name="Haramoto Y."/>
            <person name="Yamamoto T.S."/>
            <person name="Takagi C."/>
            <person name="Heald R."/>
            <person name="Miller K."/>
            <person name="Haudenschild C."/>
            <person name="Kitzman J."/>
            <person name="Nakayama T."/>
            <person name="Izutsu Y."/>
            <person name="Robert J."/>
            <person name="Fortriede J."/>
            <person name="Burns K."/>
            <person name="Lotay V."/>
            <person name="Karimi K."/>
            <person name="Yasuoka Y."/>
            <person name="Dichmann D.S."/>
            <person name="Flajnik M.F."/>
            <person name="Houston D.W."/>
            <person name="Shendure J."/>
            <person name="DuPasquier L."/>
            <person name="Vize P.D."/>
            <person name="Zorn A.M."/>
            <person name="Ito M."/>
            <person name="Marcotte E.M."/>
            <person name="Wallingford J.B."/>
            <person name="Ito Y."/>
            <person name="Asashima M."/>
            <person name="Ueno N."/>
            <person name="Matsuda Y."/>
            <person name="Veenstra G.J."/>
            <person name="Fujiyama A."/>
            <person name="Harland R.M."/>
            <person name="Taira M."/>
            <person name="Rokhsar D.S."/>
        </authorList>
    </citation>
    <scope>NUCLEOTIDE SEQUENCE [LARGE SCALE GENOMIC DNA]</scope>
    <source>
        <strain evidence="3">J</strain>
    </source>
</reference>
<feature type="region of interest" description="Disordered" evidence="1">
    <location>
        <begin position="20"/>
        <end position="46"/>
    </location>
</feature>